<feature type="non-terminal residue" evidence="1">
    <location>
        <position position="1"/>
    </location>
</feature>
<comment type="caution">
    <text evidence="1">The sequence shown here is derived from an EMBL/GenBank/DDBJ whole genome shotgun (WGS) entry which is preliminary data.</text>
</comment>
<accession>A0A0F9JQG3</accession>
<name>A0A0F9JQG3_9ZZZZ</name>
<evidence type="ECO:0000313" key="1">
    <source>
        <dbReference type="EMBL" id="KKM71898.1"/>
    </source>
</evidence>
<dbReference type="EMBL" id="LAZR01009558">
    <property type="protein sequence ID" value="KKM71898.1"/>
    <property type="molecule type" value="Genomic_DNA"/>
</dbReference>
<organism evidence="1">
    <name type="scientific">marine sediment metagenome</name>
    <dbReference type="NCBI Taxonomy" id="412755"/>
    <lineage>
        <taxon>unclassified sequences</taxon>
        <taxon>metagenomes</taxon>
        <taxon>ecological metagenomes</taxon>
    </lineage>
</organism>
<sequence>EARLAKERNMSKEAYLDWLEVDSSDVIDSKIGIPAKKAGDK</sequence>
<dbReference type="AlphaFoldDB" id="A0A0F9JQG3"/>
<protein>
    <submittedName>
        <fullName evidence="1">Uncharacterized protein</fullName>
    </submittedName>
</protein>
<proteinExistence type="predicted"/>
<reference evidence="1" key="1">
    <citation type="journal article" date="2015" name="Nature">
        <title>Complex archaea that bridge the gap between prokaryotes and eukaryotes.</title>
        <authorList>
            <person name="Spang A."/>
            <person name="Saw J.H."/>
            <person name="Jorgensen S.L."/>
            <person name="Zaremba-Niedzwiedzka K."/>
            <person name="Martijn J."/>
            <person name="Lind A.E."/>
            <person name="van Eijk R."/>
            <person name="Schleper C."/>
            <person name="Guy L."/>
            <person name="Ettema T.J."/>
        </authorList>
    </citation>
    <scope>NUCLEOTIDE SEQUENCE</scope>
</reference>
<gene>
    <name evidence="1" type="ORF">LCGC14_1425850</name>
</gene>